<sequence>MSQLSCREVMKMEEGNREDEGQMKSGIQSEKRFWAESMNPKKGGESPRMRMRRSWRESKIRLLCEGLGVVADEDVER</sequence>
<comment type="caution">
    <text evidence="2">The sequence shown here is derived from an EMBL/GenBank/DDBJ whole genome shotgun (WGS) entry which is preliminary data.</text>
</comment>
<feature type="region of interest" description="Disordered" evidence="1">
    <location>
        <begin position="1"/>
        <end position="52"/>
    </location>
</feature>
<organism evidence="2 3">
    <name type="scientific">Corchorus olitorius</name>
    <dbReference type="NCBI Taxonomy" id="93759"/>
    <lineage>
        <taxon>Eukaryota</taxon>
        <taxon>Viridiplantae</taxon>
        <taxon>Streptophyta</taxon>
        <taxon>Embryophyta</taxon>
        <taxon>Tracheophyta</taxon>
        <taxon>Spermatophyta</taxon>
        <taxon>Magnoliopsida</taxon>
        <taxon>eudicotyledons</taxon>
        <taxon>Gunneridae</taxon>
        <taxon>Pentapetalae</taxon>
        <taxon>rosids</taxon>
        <taxon>malvids</taxon>
        <taxon>Malvales</taxon>
        <taxon>Malvaceae</taxon>
        <taxon>Grewioideae</taxon>
        <taxon>Apeibeae</taxon>
        <taxon>Corchorus</taxon>
    </lineage>
</organism>
<reference evidence="3" key="1">
    <citation type="submission" date="2013-09" db="EMBL/GenBank/DDBJ databases">
        <title>Corchorus olitorius genome sequencing.</title>
        <authorList>
            <person name="Alam M."/>
            <person name="Haque M.S."/>
            <person name="Islam M.S."/>
            <person name="Emdad E.M."/>
            <person name="Islam M.M."/>
            <person name="Ahmed B."/>
            <person name="Halim A."/>
            <person name="Hossen Q.M.M."/>
            <person name="Hossain M.Z."/>
            <person name="Ahmed R."/>
            <person name="Khan M.M."/>
            <person name="Islam R."/>
            <person name="Rashid M.M."/>
            <person name="Khan S.A."/>
            <person name="Rahman M.S."/>
            <person name="Alam M."/>
            <person name="Yahiya A.S."/>
            <person name="Khan M.S."/>
            <person name="Azam M.S."/>
            <person name="Haque T."/>
            <person name="Lashkar M.Z.H."/>
            <person name="Akhand A.I."/>
            <person name="Morshed G."/>
            <person name="Roy S."/>
            <person name="Uddin K.S."/>
            <person name="Rabeya T."/>
            <person name="Hossain A.S."/>
            <person name="Chowdhury A."/>
            <person name="Snigdha A.R."/>
            <person name="Mortoza M.S."/>
            <person name="Matin S.A."/>
            <person name="Hoque S.M.E."/>
            <person name="Islam M.K."/>
            <person name="Roy D.K."/>
            <person name="Haider R."/>
            <person name="Moosa M.M."/>
            <person name="Elias S.M."/>
            <person name="Hasan A.M."/>
            <person name="Jahan S."/>
            <person name="Shafiuddin M."/>
            <person name="Mahmood N."/>
            <person name="Shommy N.S."/>
        </authorList>
    </citation>
    <scope>NUCLEOTIDE SEQUENCE [LARGE SCALE GENOMIC DNA]</scope>
    <source>
        <strain evidence="3">cv. O-4</strain>
    </source>
</reference>
<dbReference type="AlphaFoldDB" id="A0A1R3G767"/>
<accession>A0A1R3G767</accession>
<evidence type="ECO:0000313" key="3">
    <source>
        <dbReference type="Proteomes" id="UP000187203"/>
    </source>
</evidence>
<name>A0A1R3G767_9ROSI</name>
<evidence type="ECO:0000313" key="2">
    <source>
        <dbReference type="EMBL" id="OMO53923.1"/>
    </source>
</evidence>
<gene>
    <name evidence="2" type="ORF">COLO4_36628</name>
</gene>
<evidence type="ECO:0000256" key="1">
    <source>
        <dbReference type="SAM" id="MobiDB-lite"/>
    </source>
</evidence>
<feature type="compositionally biased region" description="Basic and acidic residues" evidence="1">
    <location>
        <begin position="42"/>
        <end position="52"/>
    </location>
</feature>
<dbReference type="Proteomes" id="UP000187203">
    <property type="component" value="Unassembled WGS sequence"/>
</dbReference>
<protein>
    <submittedName>
        <fullName evidence="2">Uncharacterized protein</fullName>
    </submittedName>
</protein>
<proteinExistence type="predicted"/>
<dbReference type="EMBL" id="AWUE01023406">
    <property type="protein sequence ID" value="OMO53923.1"/>
    <property type="molecule type" value="Genomic_DNA"/>
</dbReference>
<keyword evidence="3" id="KW-1185">Reference proteome</keyword>
<feature type="compositionally biased region" description="Basic and acidic residues" evidence="1">
    <location>
        <begin position="8"/>
        <end position="22"/>
    </location>
</feature>